<comment type="caution">
    <text evidence="2">The sequence shown here is derived from an EMBL/GenBank/DDBJ whole genome shotgun (WGS) entry which is preliminary data.</text>
</comment>
<dbReference type="OrthoDB" id="4172297at2759"/>
<dbReference type="SUPFAM" id="SSF48403">
    <property type="entry name" value="Ankyrin repeat"/>
    <property type="match status" value="1"/>
</dbReference>
<proteinExistence type="predicted"/>
<evidence type="ECO:0000256" key="1">
    <source>
        <dbReference type="PROSITE-ProRule" id="PRU00023"/>
    </source>
</evidence>
<gene>
    <name evidence="2" type="ORF">AC579_4828</name>
</gene>
<evidence type="ECO:0000313" key="3">
    <source>
        <dbReference type="Proteomes" id="UP000073492"/>
    </source>
</evidence>
<dbReference type="AlphaFoldDB" id="A0A139II35"/>
<reference evidence="2 3" key="1">
    <citation type="submission" date="2015-07" db="EMBL/GenBank/DDBJ databases">
        <title>Comparative genomics of the Sigatoka disease complex on banana suggests a link between parallel evolutionary changes in Pseudocercospora fijiensis and Pseudocercospora eumusae and increased virulence on the banana host.</title>
        <authorList>
            <person name="Chang T.-C."/>
            <person name="Salvucci A."/>
            <person name="Crous P.W."/>
            <person name="Stergiopoulos I."/>
        </authorList>
    </citation>
    <scope>NUCLEOTIDE SEQUENCE [LARGE SCALE GENOMIC DNA]</scope>
    <source>
        <strain evidence="2 3">CBS 116634</strain>
    </source>
</reference>
<accession>A0A139II35</accession>
<keyword evidence="1" id="KW-0040">ANK repeat</keyword>
<dbReference type="PROSITE" id="PS50088">
    <property type="entry name" value="ANK_REPEAT"/>
    <property type="match status" value="1"/>
</dbReference>
<organism evidence="2 3">
    <name type="scientific">Pseudocercospora musae</name>
    <dbReference type="NCBI Taxonomy" id="113226"/>
    <lineage>
        <taxon>Eukaryota</taxon>
        <taxon>Fungi</taxon>
        <taxon>Dikarya</taxon>
        <taxon>Ascomycota</taxon>
        <taxon>Pezizomycotina</taxon>
        <taxon>Dothideomycetes</taxon>
        <taxon>Dothideomycetidae</taxon>
        <taxon>Mycosphaerellales</taxon>
        <taxon>Mycosphaerellaceae</taxon>
        <taxon>Pseudocercospora</taxon>
    </lineage>
</organism>
<dbReference type="Gene3D" id="1.25.40.20">
    <property type="entry name" value="Ankyrin repeat-containing domain"/>
    <property type="match status" value="1"/>
</dbReference>
<dbReference type="InterPro" id="IPR036770">
    <property type="entry name" value="Ankyrin_rpt-contain_sf"/>
</dbReference>
<dbReference type="Proteomes" id="UP000073492">
    <property type="component" value="Unassembled WGS sequence"/>
</dbReference>
<dbReference type="InterPro" id="IPR002110">
    <property type="entry name" value="Ankyrin_rpt"/>
</dbReference>
<keyword evidence="3" id="KW-1185">Reference proteome</keyword>
<protein>
    <submittedName>
        <fullName evidence="2">Uncharacterized protein</fullName>
    </submittedName>
</protein>
<name>A0A139II35_9PEZI</name>
<sequence length="69" mass="7318">MPMARGDKTPLQQAADKGHQGIIKDLSSAGADPNLLGEKFGGTAVQENDCDERSVASRFETETKIGNIT</sequence>
<evidence type="ECO:0000313" key="2">
    <source>
        <dbReference type="EMBL" id="KXT14467.1"/>
    </source>
</evidence>
<dbReference type="PROSITE" id="PS50297">
    <property type="entry name" value="ANK_REP_REGION"/>
    <property type="match status" value="1"/>
</dbReference>
<feature type="repeat" description="ANK" evidence="1">
    <location>
        <begin position="6"/>
        <end position="38"/>
    </location>
</feature>
<dbReference type="EMBL" id="LFZO01000082">
    <property type="protein sequence ID" value="KXT14467.1"/>
    <property type="molecule type" value="Genomic_DNA"/>
</dbReference>